<dbReference type="InterPro" id="IPR003439">
    <property type="entry name" value="ABC_transporter-like_ATP-bd"/>
</dbReference>
<evidence type="ECO:0000259" key="4">
    <source>
        <dbReference type="PROSITE" id="PS50893"/>
    </source>
</evidence>
<sequence>MTVSFGPVPVLKGVELVIEPCQVHALIGANGAGKSTLINAITGFLPDYGGSVADQSGPVDDDPAWRRARRGVRRTFQQSRVIESLTVEEYLRLAGSGSVQRAEIETVRDFFGLPDGRVPIRLMDIGSRRILEVAAAVAPRPQVVLLDEPASSLGEEESRELAKRLAMVPRVFGCSVLLVEHDVNFVRIAADAVTVLDHGRPISTGEVSTVLSDPLVVGAYLGEEIAE</sequence>
<proteinExistence type="predicted"/>
<dbReference type="InterPro" id="IPR051120">
    <property type="entry name" value="ABC_AA/LPS_Transport"/>
</dbReference>
<protein>
    <submittedName>
        <fullName evidence="5">ATP-binding cassette domain-containing protein</fullName>
    </submittedName>
</protein>
<dbReference type="PANTHER" id="PTHR45772">
    <property type="entry name" value="CONSERVED COMPONENT OF ABC TRANSPORTER FOR NATURAL AMINO ACIDS-RELATED"/>
    <property type="match status" value="1"/>
</dbReference>
<keyword evidence="2" id="KW-0547">Nucleotide-binding</keyword>
<dbReference type="PROSITE" id="PS50893">
    <property type="entry name" value="ABC_TRANSPORTER_2"/>
    <property type="match status" value="1"/>
</dbReference>
<keyword evidence="6" id="KW-1185">Reference proteome</keyword>
<evidence type="ECO:0000256" key="2">
    <source>
        <dbReference type="ARBA" id="ARBA00022741"/>
    </source>
</evidence>
<keyword evidence="3 5" id="KW-0067">ATP-binding</keyword>
<accession>A0ABT5TUP6</accession>
<evidence type="ECO:0000256" key="1">
    <source>
        <dbReference type="ARBA" id="ARBA00022448"/>
    </source>
</evidence>
<organism evidence="5 6">
    <name type="scientific">Georgenia halotolerans</name>
    <dbReference type="NCBI Taxonomy" id="3028317"/>
    <lineage>
        <taxon>Bacteria</taxon>
        <taxon>Bacillati</taxon>
        <taxon>Actinomycetota</taxon>
        <taxon>Actinomycetes</taxon>
        <taxon>Micrococcales</taxon>
        <taxon>Bogoriellaceae</taxon>
        <taxon>Georgenia</taxon>
    </lineage>
</organism>
<dbReference type="Gene3D" id="3.40.50.300">
    <property type="entry name" value="P-loop containing nucleotide triphosphate hydrolases"/>
    <property type="match status" value="1"/>
</dbReference>
<evidence type="ECO:0000313" key="6">
    <source>
        <dbReference type="Proteomes" id="UP001165561"/>
    </source>
</evidence>
<reference evidence="5" key="1">
    <citation type="submission" date="2023-02" db="EMBL/GenBank/DDBJ databases">
        <title>Georgenia sp.10Sc9-8, isolated from a soil sample collected from the Taklamakan desert.</title>
        <authorList>
            <person name="Liu S."/>
        </authorList>
    </citation>
    <scope>NUCLEOTIDE SEQUENCE</scope>
    <source>
        <strain evidence="5">10Sc9-8</strain>
    </source>
</reference>
<evidence type="ECO:0000256" key="3">
    <source>
        <dbReference type="ARBA" id="ARBA00022840"/>
    </source>
</evidence>
<dbReference type="InterPro" id="IPR027417">
    <property type="entry name" value="P-loop_NTPase"/>
</dbReference>
<dbReference type="Pfam" id="PF00005">
    <property type="entry name" value="ABC_tran"/>
    <property type="match status" value="1"/>
</dbReference>
<name>A0ABT5TUP6_9MICO</name>
<evidence type="ECO:0000313" key="5">
    <source>
        <dbReference type="EMBL" id="MDD9205788.1"/>
    </source>
</evidence>
<dbReference type="InterPro" id="IPR003593">
    <property type="entry name" value="AAA+_ATPase"/>
</dbReference>
<keyword evidence="1" id="KW-0813">Transport</keyword>
<dbReference type="GO" id="GO:0005524">
    <property type="term" value="F:ATP binding"/>
    <property type="evidence" value="ECO:0007669"/>
    <property type="project" value="UniProtKB-KW"/>
</dbReference>
<feature type="domain" description="ABC transporter" evidence="4">
    <location>
        <begin position="1"/>
        <end position="223"/>
    </location>
</feature>
<gene>
    <name evidence="5" type="ORF">PU560_04815</name>
</gene>
<dbReference type="Proteomes" id="UP001165561">
    <property type="component" value="Unassembled WGS sequence"/>
</dbReference>
<dbReference type="EMBL" id="JARACI010000656">
    <property type="protein sequence ID" value="MDD9205788.1"/>
    <property type="molecule type" value="Genomic_DNA"/>
</dbReference>
<dbReference type="SMART" id="SM00382">
    <property type="entry name" value="AAA"/>
    <property type="match status" value="1"/>
</dbReference>
<dbReference type="SUPFAM" id="SSF52540">
    <property type="entry name" value="P-loop containing nucleoside triphosphate hydrolases"/>
    <property type="match status" value="1"/>
</dbReference>
<comment type="caution">
    <text evidence="5">The sequence shown here is derived from an EMBL/GenBank/DDBJ whole genome shotgun (WGS) entry which is preliminary data.</text>
</comment>